<dbReference type="AlphaFoldDB" id="A0A1T4X9D3"/>
<dbReference type="SUPFAM" id="SSF53474">
    <property type="entry name" value="alpha/beta-Hydrolases"/>
    <property type="match status" value="1"/>
</dbReference>
<sequence length="637" mass="65712">MPFIALVAGVVLALSAPVPASAAANDGCPEPSSGDADCGVLTVPENRLNPASRTIDIPYAVIPASDQPATGTPVIVMAPGLGQSAASVGEHLSRDLGFGTHRDVVVLEQRGGSASTPNLDCPAVTDAWIDAFTSTDDTLEAEGTAVGIELSDCLAAFVEAGGDPNGYTIAQTAADVVDLRNKLQIPTWTLFGSGWSSKVMTAVAGLDAAGSDAVLLDSYSPAAADIKGDAYTALKTSLDDLSARTGVEGTDYAATVTQLASDFDDNPFKGPVTNPFTDRQRFVELEGNDFVSLVQQLLTDPAVTSTLPVLFDRLEAGDTGALAPYVVLGADAIGTTNWGQYLTSTCLDQKANWSTDPAAPEAAAPAEGQDPVVPVDPPLLVTYSLTDAVCAQSGIAPAGTELRVPPTFTQPTLILAGSNDPISPAATAQAAAGSIVGSQFVSFTGAGHEVLGTSDCAVETAVAWLDKPGDDVSSLCDHDDAVTPLIEASSIHETSRAASVVRAVDDVNWFELLIPIIFFGFCALWFVGWVITLIVRGIQRERLGLLIASGISPVTGLLFGGIVALGMTSATAEQPALTLVGVPSYFPYLGILLAVGLFALIVVWKLGSRGAALLASTGVIVWLGMLAWFAWIVLVPS</sequence>
<name>A0A1T4X9D3_9MICO</name>
<dbReference type="InterPro" id="IPR013595">
    <property type="entry name" value="Pept_S33_TAP-like_C"/>
</dbReference>
<evidence type="ECO:0000259" key="3">
    <source>
        <dbReference type="Pfam" id="PF08386"/>
    </source>
</evidence>
<evidence type="ECO:0000313" key="4">
    <source>
        <dbReference type="EMBL" id="SKA85501.1"/>
    </source>
</evidence>
<organism evidence="4 5">
    <name type="scientific">Agreia bicolorata</name>
    <dbReference type="NCBI Taxonomy" id="110935"/>
    <lineage>
        <taxon>Bacteria</taxon>
        <taxon>Bacillati</taxon>
        <taxon>Actinomycetota</taxon>
        <taxon>Actinomycetes</taxon>
        <taxon>Micrococcales</taxon>
        <taxon>Microbacteriaceae</taxon>
        <taxon>Agreia</taxon>
    </lineage>
</organism>
<evidence type="ECO:0000256" key="1">
    <source>
        <dbReference type="SAM" id="Phobius"/>
    </source>
</evidence>
<feature type="transmembrane region" description="Helical" evidence="1">
    <location>
        <begin position="543"/>
        <end position="565"/>
    </location>
</feature>
<feature type="transmembrane region" description="Helical" evidence="1">
    <location>
        <begin position="585"/>
        <end position="604"/>
    </location>
</feature>
<dbReference type="Pfam" id="PF08386">
    <property type="entry name" value="Abhydrolase_4"/>
    <property type="match status" value="1"/>
</dbReference>
<feature type="signal peptide" evidence="2">
    <location>
        <begin position="1"/>
        <end position="22"/>
    </location>
</feature>
<feature type="transmembrane region" description="Helical" evidence="1">
    <location>
        <begin position="611"/>
        <end position="634"/>
    </location>
</feature>
<dbReference type="Proteomes" id="UP000189735">
    <property type="component" value="Unassembled WGS sequence"/>
</dbReference>
<keyword evidence="2" id="KW-0732">Signal</keyword>
<dbReference type="EMBL" id="FUYG01000002">
    <property type="protein sequence ID" value="SKA85501.1"/>
    <property type="molecule type" value="Genomic_DNA"/>
</dbReference>
<feature type="domain" description="Peptidase S33 tripeptidyl aminopeptidase-like C-terminal" evidence="3">
    <location>
        <begin position="389"/>
        <end position="468"/>
    </location>
</feature>
<dbReference type="Gene3D" id="3.40.50.1820">
    <property type="entry name" value="alpha/beta hydrolase"/>
    <property type="match status" value="1"/>
</dbReference>
<feature type="chain" id="PRO_5012617268" evidence="2">
    <location>
        <begin position="23"/>
        <end position="637"/>
    </location>
</feature>
<keyword evidence="4" id="KW-0378">Hydrolase</keyword>
<feature type="transmembrane region" description="Helical" evidence="1">
    <location>
        <begin position="509"/>
        <end position="531"/>
    </location>
</feature>
<protein>
    <submittedName>
        <fullName evidence="4">Alpha/beta hydrolase fold</fullName>
    </submittedName>
</protein>
<dbReference type="RefSeq" id="WP_078713414.1">
    <property type="nucleotide sequence ID" value="NZ_FUYG01000002.1"/>
</dbReference>
<evidence type="ECO:0000256" key="2">
    <source>
        <dbReference type="SAM" id="SignalP"/>
    </source>
</evidence>
<reference evidence="5" key="1">
    <citation type="submission" date="2017-02" db="EMBL/GenBank/DDBJ databases">
        <authorList>
            <person name="Varghese N."/>
            <person name="Submissions S."/>
        </authorList>
    </citation>
    <scope>NUCLEOTIDE SEQUENCE [LARGE SCALE GENOMIC DNA]</scope>
    <source>
        <strain evidence="5">VKM Ac-2052</strain>
    </source>
</reference>
<keyword evidence="1" id="KW-1133">Transmembrane helix</keyword>
<keyword evidence="1" id="KW-0472">Membrane</keyword>
<keyword evidence="1" id="KW-0812">Transmembrane</keyword>
<dbReference type="GO" id="GO:0016787">
    <property type="term" value="F:hydrolase activity"/>
    <property type="evidence" value="ECO:0007669"/>
    <property type="project" value="UniProtKB-KW"/>
</dbReference>
<evidence type="ECO:0000313" key="5">
    <source>
        <dbReference type="Proteomes" id="UP000189735"/>
    </source>
</evidence>
<proteinExistence type="predicted"/>
<gene>
    <name evidence="4" type="ORF">SAMN06295879_0765</name>
</gene>
<accession>A0A1T4X9D3</accession>
<dbReference type="InterPro" id="IPR029058">
    <property type="entry name" value="AB_hydrolase_fold"/>
</dbReference>